<dbReference type="InterPro" id="IPR023351">
    <property type="entry name" value="YppE-like_sf"/>
</dbReference>
<dbReference type="PANTHER" id="PTHR15208:SF2">
    <property type="entry name" value="RECEPTOR-BINDING CANCER ANTIGEN EXPRESSED ON SISO CELLS"/>
    <property type="match status" value="1"/>
</dbReference>
<proteinExistence type="predicted"/>
<protein>
    <submittedName>
        <fullName evidence="2">Uncharacterized protein</fullName>
    </submittedName>
</protein>
<dbReference type="Proteomes" id="UP000887566">
    <property type="component" value="Unplaced"/>
</dbReference>
<dbReference type="InterPro" id="IPR017025">
    <property type="entry name" value="Cancer-assoc_antigen_RCAS1"/>
</dbReference>
<accession>A0A914WSF0</accession>
<dbReference type="GO" id="GO:0030141">
    <property type="term" value="C:secretory granule"/>
    <property type="evidence" value="ECO:0007669"/>
    <property type="project" value="TreeGrafter"/>
</dbReference>
<sequence>MSLLHSLVVCFKRVLCFLRPRRRTNDSLPFTVSSQDAVYSLDGLRGEVPSAQRWDEWSEKPFSDPVEDKINEYRKKVTLEREQMTRRLTQGDEEELEPDYFNEMAPEVKKTKKLLLKQKQQTQRRDLFAVSNEPDIPVSNGFHLLSTFCP</sequence>
<dbReference type="PANTHER" id="PTHR15208">
    <property type="entry name" value="RECEPTOR-BINDING CANCER ANTIGEN EXPRESSED ON SISO CELLS CANCER ASSOCIATED SURFACE ANTIGEN RCAS1 ESTROGEN RECEPTOR-BINDING FRAGMENT- ASSOCIATED GENE 9 PROTEIN"/>
    <property type="match status" value="1"/>
</dbReference>
<reference evidence="2" key="1">
    <citation type="submission" date="2022-11" db="UniProtKB">
        <authorList>
            <consortium name="WormBaseParasite"/>
        </authorList>
    </citation>
    <scope>IDENTIFICATION</scope>
</reference>
<evidence type="ECO:0000313" key="2">
    <source>
        <dbReference type="WBParaSite" id="PSAMB.scaffold507size54856.g6503.t1"/>
    </source>
</evidence>
<dbReference type="AlphaFoldDB" id="A0A914WSF0"/>
<dbReference type="WBParaSite" id="PSAMB.scaffold507size54856.g6503.t1">
    <property type="protein sequence ID" value="PSAMB.scaffold507size54856.g6503.t1"/>
    <property type="gene ID" value="PSAMB.scaffold507size54856.g6503"/>
</dbReference>
<name>A0A914WSF0_9BILA</name>
<dbReference type="SUPFAM" id="SSF140415">
    <property type="entry name" value="YppE-like"/>
    <property type="match status" value="1"/>
</dbReference>
<organism evidence="1 2">
    <name type="scientific">Plectus sambesii</name>
    <dbReference type="NCBI Taxonomy" id="2011161"/>
    <lineage>
        <taxon>Eukaryota</taxon>
        <taxon>Metazoa</taxon>
        <taxon>Ecdysozoa</taxon>
        <taxon>Nematoda</taxon>
        <taxon>Chromadorea</taxon>
        <taxon>Plectida</taxon>
        <taxon>Plectina</taxon>
        <taxon>Plectoidea</taxon>
        <taxon>Plectidae</taxon>
        <taxon>Plectus</taxon>
    </lineage>
</organism>
<keyword evidence="1" id="KW-1185">Reference proteome</keyword>
<evidence type="ECO:0000313" key="1">
    <source>
        <dbReference type="Proteomes" id="UP000887566"/>
    </source>
</evidence>